<protein>
    <submittedName>
        <fullName evidence="1">Uncharacterized protein</fullName>
    </submittedName>
</protein>
<sequence>MELASRSKERVEQAIVRVEGTRRTEEANNLPLRVHCF</sequence>
<gene>
    <name evidence="1" type="ORF">CCACVL1_02877</name>
</gene>
<keyword evidence="2" id="KW-1185">Reference proteome</keyword>
<name>A0A1R3K514_COCAP</name>
<evidence type="ECO:0000313" key="2">
    <source>
        <dbReference type="Proteomes" id="UP000188268"/>
    </source>
</evidence>
<dbReference type="AlphaFoldDB" id="A0A1R3K514"/>
<reference evidence="1 2" key="1">
    <citation type="submission" date="2013-09" db="EMBL/GenBank/DDBJ databases">
        <title>Corchorus capsularis genome sequencing.</title>
        <authorList>
            <person name="Alam M."/>
            <person name="Haque M.S."/>
            <person name="Islam M.S."/>
            <person name="Emdad E.M."/>
            <person name="Islam M.M."/>
            <person name="Ahmed B."/>
            <person name="Halim A."/>
            <person name="Hossen Q.M.M."/>
            <person name="Hossain M.Z."/>
            <person name="Ahmed R."/>
            <person name="Khan M.M."/>
            <person name="Islam R."/>
            <person name="Rashid M.M."/>
            <person name="Khan S.A."/>
            <person name="Rahman M.S."/>
            <person name="Alam M."/>
        </authorList>
    </citation>
    <scope>NUCLEOTIDE SEQUENCE [LARGE SCALE GENOMIC DNA]</scope>
    <source>
        <strain evidence="2">cv. CVL-1</strain>
        <tissue evidence="1">Whole seedling</tissue>
    </source>
</reference>
<dbReference type="Proteomes" id="UP000188268">
    <property type="component" value="Unassembled WGS sequence"/>
</dbReference>
<dbReference type="Gramene" id="OMP02193">
    <property type="protein sequence ID" value="OMP02193"/>
    <property type="gene ID" value="CCACVL1_02877"/>
</dbReference>
<accession>A0A1R3K514</accession>
<organism evidence="1 2">
    <name type="scientific">Corchorus capsularis</name>
    <name type="common">Jute</name>
    <dbReference type="NCBI Taxonomy" id="210143"/>
    <lineage>
        <taxon>Eukaryota</taxon>
        <taxon>Viridiplantae</taxon>
        <taxon>Streptophyta</taxon>
        <taxon>Embryophyta</taxon>
        <taxon>Tracheophyta</taxon>
        <taxon>Spermatophyta</taxon>
        <taxon>Magnoliopsida</taxon>
        <taxon>eudicotyledons</taxon>
        <taxon>Gunneridae</taxon>
        <taxon>Pentapetalae</taxon>
        <taxon>rosids</taxon>
        <taxon>malvids</taxon>
        <taxon>Malvales</taxon>
        <taxon>Malvaceae</taxon>
        <taxon>Grewioideae</taxon>
        <taxon>Apeibeae</taxon>
        <taxon>Corchorus</taxon>
    </lineage>
</organism>
<dbReference type="EMBL" id="AWWV01006279">
    <property type="protein sequence ID" value="OMP02193.1"/>
    <property type="molecule type" value="Genomic_DNA"/>
</dbReference>
<proteinExistence type="predicted"/>
<evidence type="ECO:0000313" key="1">
    <source>
        <dbReference type="EMBL" id="OMP02193.1"/>
    </source>
</evidence>
<comment type="caution">
    <text evidence="1">The sequence shown here is derived from an EMBL/GenBank/DDBJ whole genome shotgun (WGS) entry which is preliminary data.</text>
</comment>